<dbReference type="SMART" id="SM00666">
    <property type="entry name" value="PB1"/>
    <property type="match status" value="1"/>
</dbReference>
<keyword evidence="1" id="KW-0677">Repeat</keyword>
<evidence type="ECO:0000313" key="7">
    <source>
        <dbReference type="Proteomes" id="UP001237642"/>
    </source>
</evidence>
<feature type="repeat" description="TPR" evidence="3">
    <location>
        <begin position="49"/>
        <end position="82"/>
    </location>
</feature>
<evidence type="ECO:0000256" key="2">
    <source>
        <dbReference type="ARBA" id="ARBA00022803"/>
    </source>
</evidence>
<dbReference type="Proteomes" id="UP001237642">
    <property type="component" value="Unassembled WGS sequence"/>
</dbReference>
<dbReference type="InterPro" id="IPR044517">
    <property type="entry name" value="PHOX1-4"/>
</dbReference>
<dbReference type="InterPro" id="IPR000270">
    <property type="entry name" value="PB1_dom"/>
</dbReference>
<proteinExistence type="predicted"/>
<dbReference type="PANTHER" id="PTHR46183:SF16">
    <property type="entry name" value="PROTEIN PHOX3"/>
    <property type="match status" value="1"/>
</dbReference>
<dbReference type="InterPro" id="IPR019734">
    <property type="entry name" value="TPR_rpt"/>
</dbReference>
<evidence type="ECO:0000256" key="1">
    <source>
        <dbReference type="ARBA" id="ARBA00022737"/>
    </source>
</evidence>
<gene>
    <name evidence="6" type="ORF">POM88_009930</name>
</gene>
<sequence length="770" mass="88885">MAKQWGRNNNNKKSGVGEETNNLNLKLSKISRINTKDYDEDTKVFILISQELKEEGNKFFQNKDYEGALFKFEKALKLLPQNHIDVSYLRTNMAACYMQLGLSEYPLAIHECNLALQVTPKYTKALLKRARCYEALNELQYALGDVDAVLKMEPNNLMATEISNRLKSNIRKERLKARDLEIDPVPDHLEPSSSLPLTSLKERPQMKSDKAKEQIDNNFKEKGGYRKDEEEIKNNKRRDNFVAEEKAEVKMKEKQAEDTLVVVLVDENKAEERVKENKSEDKIVLEKNKVADENEEKKIEDKLVVQETISNVTEEKSERRIKLVYGEDIRWAQVPIVCSILTLRDIIRDRFPGSKAVLVKYKDHEGDLITITTDEELKWAEAAAEQGSLRLYIVDVSPDQDPLFEKVRENEEAYKHHTEHKDITTNGDVAIGKEVRGRQSCIDDWIVQFSELFKNYVGFSSDEYLNLHDFGMKVYAEAMEETVTSEEAQGIFDTASEKFQEMASLAMFNWGNVHMSRARKRVYFTDEDSKESAFVQVRNAYNWALDEFSKAGKRYEDALKIKPDFYEGIIALGLQQFERAKLSWYYAVAKNDNLDIWPSTDVIQLYNCAEDNMEKGIQMFEESERNRLAELSKVNKLSDSDEIIEDITMDDAAGLAAHMRSRINILWGTMLYERSNMEYKLGLPVWQESLEVAIEKFELAGVSPTDVAVMIKNHSSNGTALEGLGFNIDEIIQAWNEMHEAKKWQSGIPSFRLEPLLRRRSLNLYHVLEH</sequence>
<feature type="region of interest" description="Disordered" evidence="4">
    <location>
        <begin position="182"/>
        <end position="231"/>
    </location>
</feature>
<dbReference type="Pfam" id="PF00564">
    <property type="entry name" value="PB1"/>
    <property type="match status" value="1"/>
</dbReference>
<name>A0AAD8N8M0_9APIA</name>
<dbReference type="SMART" id="SM00028">
    <property type="entry name" value="TPR"/>
    <property type="match status" value="3"/>
</dbReference>
<feature type="repeat" description="TPR" evidence="3">
    <location>
        <begin position="123"/>
        <end position="156"/>
    </location>
</feature>
<dbReference type="PROSITE" id="PS51745">
    <property type="entry name" value="PB1"/>
    <property type="match status" value="1"/>
</dbReference>
<dbReference type="Gene3D" id="3.10.20.90">
    <property type="entry name" value="Phosphatidylinositol 3-kinase Catalytic Subunit, Chain A, domain 1"/>
    <property type="match status" value="1"/>
</dbReference>
<evidence type="ECO:0000256" key="3">
    <source>
        <dbReference type="PROSITE-ProRule" id="PRU00339"/>
    </source>
</evidence>
<dbReference type="SUPFAM" id="SSF54277">
    <property type="entry name" value="CAD &amp; PB1 domains"/>
    <property type="match status" value="1"/>
</dbReference>
<accession>A0AAD8N8M0</accession>
<dbReference type="PANTHER" id="PTHR46183">
    <property type="entry name" value="PROTEIN CLMP1"/>
    <property type="match status" value="1"/>
</dbReference>
<dbReference type="SUPFAM" id="SSF48452">
    <property type="entry name" value="TPR-like"/>
    <property type="match status" value="1"/>
</dbReference>
<dbReference type="InterPro" id="IPR053793">
    <property type="entry name" value="PB1-like"/>
</dbReference>
<feature type="compositionally biased region" description="Basic and acidic residues" evidence="4">
    <location>
        <begin position="200"/>
        <end position="231"/>
    </location>
</feature>
<reference evidence="6" key="2">
    <citation type="submission" date="2023-05" db="EMBL/GenBank/DDBJ databases">
        <authorList>
            <person name="Schelkunov M.I."/>
        </authorList>
    </citation>
    <scope>NUCLEOTIDE SEQUENCE</scope>
    <source>
        <strain evidence="6">Hsosn_3</strain>
        <tissue evidence="6">Leaf</tissue>
    </source>
</reference>
<feature type="domain" description="PB1" evidence="5">
    <location>
        <begin position="318"/>
        <end position="396"/>
    </location>
</feature>
<evidence type="ECO:0000256" key="4">
    <source>
        <dbReference type="SAM" id="MobiDB-lite"/>
    </source>
</evidence>
<dbReference type="InterPro" id="IPR011990">
    <property type="entry name" value="TPR-like_helical_dom_sf"/>
</dbReference>
<comment type="caution">
    <text evidence="6">The sequence shown here is derived from an EMBL/GenBank/DDBJ whole genome shotgun (WGS) entry which is preliminary data.</text>
</comment>
<dbReference type="PROSITE" id="PS50005">
    <property type="entry name" value="TPR"/>
    <property type="match status" value="2"/>
</dbReference>
<dbReference type="Gene3D" id="1.25.40.10">
    <property type="entry name" value="Tetratricopeptide repeat domain"/>
    <property type="match status" value="1"/>
</dbReference>
<protein>
    <submittedName>
        <fullName evidence="6">PB1 domain-containing protein</fullName>
    </submittedName>
</protein>
<evidence type="ECO:0000313" key="6">
    <source>
        <dbReference type="EMBL" id="KAK1400067.1"/>
    </source>
</evidence>
<keyword evidence="7" id="KW-1185">Reference proteome</keyword>
<dbReference type="AlphaFoldDB" id="A0AAD8N8M0"/>
<dbReference type="EMBL" id="JAUIZM010000002">
    <property type="protein sequence ID" value="KAK1400067.1"/>
    <property type="molecule type" value="Genomic_DNA"/>
</dbReference>
<keyword evidence="2 3" id="KW-0802">TPR repeat</keyword>
<reference evidence="6" key="1">
    <citation type="submission" date="2023-02" db="EMBL/GenBank/DDBJ databases">
        <title>Genome of toxic invasive species Heracleum sosnowskyi carries increased number of genes despite the absence of recent whole-genome duplications.</title>
        <authorList>
            <person name="Schelkunov M."/>
            <person name="Shtratnikova V."/>
            <person name="Makarenko M."/>
            <person name="Klepikova A."/>
            <person name="Omelchenko D."/>
            <person name="Novikova G."/>
            <person name="Obukhova E."/>
            <person name="Bogdanov V."/>
            <person name="Penin A."/>
            <person name="Logacheva M."/>
        </authorList>
    </citation>
    <scope>NUCLEOTIDE SEQUENCE</scope>
    <source>
        <strain evidence="6">Hsosn_3</strain>
        <tissue evidence="6">Leaf</tissue>
    </source>
</reference>
<dbReference type="CDD" id="cd05992">
    <property type="entry name" value="PB1"/>
    <property type="match status" value="1"/>
</dbReference>
<evidence type="ECO:0000259" key="5">
    <source>
        <dbReference type="PROSITE" id="PS51745"/>
    </source>
</evidence>
<organism evidence="6 7">
    <name type="scientific">Heracleum sosnowskyi</name>
    <dbReference type="NCBI Taxonomy" id="360622"/>
    <lineage>
        <taxon>Eukaryota</taxon>
        <taxon>Viridiplantae</taxon>
        <taxon>Streptophyta</taxon>
        <taxon>Embryophyta</taxon>
        <taxon>Tracheophyta</taxon>
        <taxon>Spermatophyta</taxon>
        <taxon>Magnoliopsida</taxon>
        <taxon>eudicotyledons</taxon>
        <taxon>Gunneridae</taxon>
        <taxon>Pentapetalae</taxon>
        <taxon>asterids</taxon>
        <taxon>campanulids</taxon>
        <taxon>Apiales</taxon>
        <taxon>Apiaceae</taxon>
        <taxon>Apioideae</taxon>
        <taxon>apioid superclade</taxon>
        <taxon>Tordylieae</taxon>
        <taxon>Tordyliinae</taxon>
        <taxon>Heracleum</taxon>
    </lineage>
</organism>